<evidence type="ECO:0000313" key="4">
    <source>
        <dbReference type="EMBL" id="ERL89414.1"/>
    </source>
</evidence>
<dbReference type="EMBL" id="KB632169">
    <property type="protein sequence ID" value="ERL89414.1"/>
    <property type="molecule type" value="Genomic_DNA"/>
</dbReference>
<dbReference type="GO" id="GO:0005615">
    <property type="term" value="C:extracellular space"/>
    <property type="evidence" value="ECO:0007669"/>
    <property type="project" value="TreeGrafter"/>
</dbReference>
<dbReference type="PANTHER" id="PTHR12236:SF18">
    <property type="entry name" value="CUTICULAR PROTEIN 66D"/>
    <property type="match status" value="1"/>
</dbReference>
<keyword evidence="1 2" id="KW-0193">Cuticle</keyword>
<name>U4U6B4_DENPD</name>
<dbReference type="OrthoDB" id="8194276at2759"/>
<dbReference type="PANTHER" id="PTHR12236">
    <property type="entry name" value="STRUCTURAL CONTITUENT OF CUTICLE"/>
    <property type="match status" value="1"/>
</dbReference>
<evidence type="ECO:0008006" key="6">
    <source>
        <dbReference type="Google" id="ProtNLM"/>
    </source>
</evidence>
<evidence type="ECO:0000256" key="3">
    <source>
        <dbReference type="SAM" id="MobiDB-lite"/>
    </source>
</evidence>
<reference evidence="4 5" key="1">
    <citation type="journal article" date="2013" name="Genome Biol.">
        <title>Draft genome of the mountain pine beetle, Dendroctonus ponderosae Hopkins, a major forest pest.</title>
        <authorList>
            <person name="Keeling C.I."/>
            <person name="Yuen M.M."/>
            <person name="Liao N.Y."/>
            <person name="Docking T.R."/>
            <person name="Chan S.K."/>
            <person name="Taylor G.A."/>
            <person name="Palmquist D.L."/>
            <person name="Jackman S.D."/>
            <person name="Nguyen A."/>
            <person name="Li M."/>
            <person name="Henderson H."/>
            <person name="Janes J.K."/>
            <person name="Zhao Y."/>
            <person name="Pandoh P."/>
            <person name="Moore R."/>
            <person name="Sperling F.A."/>
            <person name="Huber D.P."/>
            <person name="Birol I."/>
            <person name="Jones S.J."/>
            <person name="Bohlmann J."/>
        </authorList>
    </citation>
    <scope>NUCLEOTIDE SEQUENCE</scope>
</reference>
<evidence type="ECO:0000313" key="5">
    <source>
        <dbReference type="Proteomes" id="UP000030742"/>
    </source>
</evidence>
<feature type="compositionally biased region" description="Low complexity" evidence="3">
    <location>
        <begin position="342"/>
        <end position="362"/>
    </location>
</feature>
<dbReference type="GO" id="GO:0031012">
    <property type="term" value="C:extracellular matrix"/>
    <property type="evidence" value="ECO:0007669"/>
    <property type="project" value="TreeGrafter"/>
</dbReference>
<feature type="compositionally biased region" description="Low complexity" evidence="3">
    <location>
        <begin position="185"/>
        <end position="203"/>
    </location>
</feature>
<dbReference type="InterPro" id="IPR031311">
    <property type="entry name" value="CHIT_BIND_RR_consensus"/>
</dbReference>
<feature type="compositionally biased region" description="Polar residues" evidence="3">
    <location>
        <begin position="363"/>
        <end position="372"/>
    </location>
</feature>
<dbReference type="STRING" id="77166.U4U6B4"/>
<proteinExistence type="predicted"/>
<dbReference type="AlphaFoldDB" id="U4U6B4"/>
<feature type="region of interest" description="Disordered" evidence="3">
    <location>
        <begin position="329"/>
        <end position="384"/>
    </location>
</feature>
<protein>
    <recommendedName>
        <fullName evidence="6">Cuticle protein</fullName>
    </recommendedName>
</protein>
<gene>
    <name evidence="4" type="ORF">D910_06781</name>
</gene>
<feature type="region of interest" description="Disordered" evidence="3">
    <location>
        <begin position="185"/>
        <end position="207"/>
    </location>
</feature>
<dbReference type="InterPro" id="IPR000618">
    <property type="entry name" value="Insect_cuticle"/>
</dbReference>
<dbReference type="InterPro" id="IPR051217">
    <property type="entry name" value="Insect_Cuticle_Struc_Prot"/>
</dbReference>
<dbReference type="Pfam" id="PF00379">
    <property type="entry name" value="Chitin_bind_4"/>
    <property type="match status" value="1"/>
</dbReference>
<sequence>MSARSFQGLLEFPITFSGLLNHTEADHQQFLAKRFAINHQLPVKEVGKQASKRCIPRDFHGFNKKMRNCTTFLPLLMSLFFNIKCSPISQPGYENPQYAAVRNVPTLTYKPQQIHFKPAAQPTRAQFEGKAEGLQYYSSQQPQQPQQQKSSQAIQAPGYGPVRQVFVPTNQGPRQIDPNYYDQVVKAQQQQQPIVQRRPQPQATQQHNNYPQQVKYVPQPQQVKYVSQPQYSARYQQPQPQKPTKQTEEEDEEQDGDYDPNPSYQFGFDVQDDQFTNYQTRKEERDGKRITGSYSVVDADGYIRTVKYTADPKEGFKAEVSREPTDIKIKIPKPLPQYQNLPRQHPQPQQQQQQPARTHQPQYIQVGSQRVAQRQEDENAVYQY</sequence>
<dbReference type="Proteomes" id="UP000030742">
    <property type="component" value="Unassembled WGS sequence"/>
</dbReference>
<feature type="compositionally biased region" description="Acidic residues" evidence="3">
    <location>
        <begin position="248"/>
        <end position="258"/>
    </location>
</feature>
<feature type="compositionally biased region" description="Low complexity" evidence="3">
    <location>
        <begin position="229"/>
        <end position="244"/>
    </location>
</feature>
<accession>U4U6B4</accession>
<evidence type="ECO:0000256" key="1">
    <source>
        <dbReference type="ARBA" id="ARBA00022460"/>
    </source>
</evidence>
<dbReference type="PROSITE" id="PS00233">
    <property type="entry name" value="CHIT_BIND_RR_1"/>
    <property type="match status" value="1"/>
</dbReference>
<feature type="region of interest" description="Disordered" evidence="3">
    <location>
        <begin position="229"/>
        <end position="268"/>
    </location>
</feature>
<dbReference type="PROSITE" id="PS51155">
    <property type="entry name" value="CHIT_BIND_RR_2"/>
    <property type="match status" value="1"/>
</dbReference>
<dbReference type="GO" id="GO:0042302">
    <property type="term" value="F:structural constituent of cuticle"/>
    <property type="evidence" value="ECO:0007669"/>
    <property type="project" value="UniProtKB-UniRule"/>
</dbReference>
<evidence type="ECO:0000256" key="2">
    <source>
        <dbReference type="PROSITE-ProRule" id="PRU00497"/>
    </source>
</evidence>
<organism evidence="4 5">
    <name type="scientific">Dendroctonus ponderosae</name>
    <name type="common">Mountain pine beetle</name>
    <dbReference type="NCBI Taxonomy" id="77166"/>
    <lineage>
        <taxon>Eukaryota</taxon>
        <taxon>Metazoa</taxon>
        <taxon>Ecdysozoa</taxon>
        <taxon>Arthropoda</taxon>
        <taxon>Hexapoda</taxon>
        <taxon>Insecta</taxon>
        <taxon>Pterygota</taxon>
        <taxon>Neoptera</taxon>
        <taxon>Endopterygota</taxon>
        <taxon>Coleoptera</taxon>
        <taxon>Polyphaga</taxon>
        <taxon>Cucujiformia</taxon>
        <taxon>Curculionidae</taxon>
        <taxon>Scolytinae</taxon>
        <taxon>Dendroctonus</taxon>
    </lineage>
</organism>
<dbReference type="PRINTS" id="PR00947">
    <property type="entry name" value="CUTICLE"/>
</dbReference>